<dbReference type="CDD" id="cd16913">
    <property type="entry name" value="YkuD_like"/>
    <property type="match status" value="1"/>
</dbReference>
<dbReference type="Proteomes" id="UP000261174">
    <property type="component" value="Unassembled WGS sequence"/>
</dbReference>
<dbReference type="OrthoDB" id="6397589at2"/>
<accession>A0A3E1NW46</accession>
<dbReference type="InterPro" id="IPR005490">
    <property type="entry name" value="LD_TPept_cat_dom"/>
</dbReference>
<gene>
    <name evidence="1" type="ORF">DXN04_25525</name>
</gene>
<dbReference type="AlphaFoldDB" id="A0A3E1NW46"/>
<evidence type="ECO:0008006" key="3">
    <source>
        <dbReference type="Google" id="ProtNLM"/>
    </source>
</evidence>
<evidence type="ECO:0000313" key="2">
    <source>
        <dbReference type="Proteomes" id="UP000261174"/>
    </source>
</evidence>
<protein>
    <recommendedName>
        <fullName evidence="3">YkuD domain-containing protein</fullName>
    </recommendedName>
</protein>
<organism evidence="1 2">
    <name type="scientific">Chitinophaga silvisoli</name>
    <dbReference type="NCBI Taxonomy" id="2291814"/>
    <lineage>
        <taxon>Bacteria</taxon>
        <taxon>Pseudomonadati</taxon>
        <taxon>Bacteroidota</taxon>
        <taxon>Chitinophagia</taxon>
        <taxon>Chitinophagales</taxon>
        <taxon>Chitinophagaceae</taxon>
        <taxon>Chitinophaga</taxon>
    </lineage>
</organism>
<evidence type="ECO:0000313" key="1">
    <source>
        <dbReference type="EMBL" id="RFM32147.1"/>
    </source>
</evidence>
<reference evidence="1 2" key="1">
    <citation type="submission" date="2018-08" db="EMBL/GenBank/DDBJ databases">
        <title>Chitinophaga sp. K20C18050901, a novel bacterium isolated from forest soil.</title>
        <authorList>
            <person name="Wang C."/>
        </authorList>
    </citation>
    <scope>NUCLEOTIDE SEQUENCE [LARGE SCALE GENOMIC DNA]</scope>
    <source>
        <strain evidence="1 2">K20C18050901</strain>
    </source>
</reference>
<dbReference type="RefSeq" id="WP_116856233.1">
    <property type="nucleotide sequence ID" value="NZ_QTJV01000010.1"/>
</dbReference>
<dbReference type="GO" id="GO:0016740">
    <property type="term" value="F:transferase activity"/>
    <property type="evidence" value="ECO:0007669"/>
    <property type="project" value="InterPro"/>
</dbReference>
<comment type="caution">
    <text evidence="1">The sequence shown here is derived from an EMBL/GenBank/DDBJ whole genome shotgun (WGS) entry which is preliminary data.</text>
</comment>
<proteinExistence type="predicted"/>
<keyword evidence="2" id="KW-1185">Reference proteome</keyword>
<name>A0A3E1NW46_9BACT</name>
<sequence length="273" mass="30777">MARFQLTRLLEVDARGGLSQENITKHPDKAASAHTPTRAGRFTILSVEKHVSGGRWIFSTIPWGTPMRVDKDAVYINRGGTWKKLSELNPQWLEPYKKSYPRSEWELQLRKTILDYYKGMASSFGSSTPGTWVFNDFGHISVKYYRDNNNNGVYEKNKDELMSDFIHTTPPDEAATAYNTRNKLPDNISLAYSHGCIHIKPNDIDRLISLGYVRKGIIIQIHPYAAVVNVPVSFTSDTAKGPHELHFFPTKSPNMSSLDGGGKLAVYRVSKLS</sequence>
<dbReference type="EMBL" id="QTJV01000010">
    <property type="protein sequence ID" value="RFM32147.1"/>
    <property type="molecule type" value="Genomic_DNA"/>
</dbReference>